<dbReference type="InterPro" id="IPR032675">
    <property type="entry name" value="LRR_dom_sf"/>
</dbReference>
<dbReference type="PANTHER" id="PTHR34145">
    <property type="entry name" value="OS02G0105600 PROTEIN"/>
    <property type="match status" value="1"/>
</dbReference>
<dbReference type="eggNOG" id="ENOG502RYMX">
    <property type="taxonomic scope" value="Eukaryota"/>
</dbReference>
<dbReference type="Proteomes" id="UP000030748">
    <property type="component" value="Unassembled WGS sequence"/>
</dbReference>
<reference evidence="2 3" key="1">
    <citation type="journal article" date="2013" name="Proc. Natl. Acad. Sci. U.S.A.">
        <title>Fine-scale variation in meiotic recombination in Mimulus inferred from population shotgun sequencing.</title>
        <authorList>
            <person name="Hellsten U."/>
            <person name="Wright K.M."/>
            <person name="Jenkins J."/>
            <person name="Shu S."/>
            <person name="Yuan Y."/>
            <person name="Wessler S.R."/>
            <person name="Schmutz J."/>
            <person name="Willis J.H."/>
            <person name="Rokhsar D.S."/>
        </authorList>
    </citation>
    <scope>NUCLEOTIDE SEQUENCE [LARGE SCALE GENOMIC DNA]</scope>
    <source>
        <strain evidence="3">cv. DUN x IM62</strain>
    </source>
</reference>
<evidence type="ECO:0000313" key="3">
    <source>
        <dbReference type="Proteomes" id="UP000030748"/>
    </source>
</evidence>
<dbReference type="Gene3D" id="3.80.10.10">
    <property type="entry name" value="Ribonuclease Inhibitor"/>
    <property type="match status" value="1"/>
</dbReference>
<keyword evidence="3" id="KW-1185">Reference proteome</keyword>
<sequence length="373" mass="42736">MERGKFVNRVNFVLQSHEAVTLNKFIIRYDISGSDTRGYNEYTLRVDEVTQWLEYASAKKVPILELNFSPKYDESLSYPGLTCAFPHKFLTRSTSVDFKPLKALTLKFIDVNDEAIEFFLLNCPLLEELIVHESKELSNVEVCGSSLVLKRLEICYCRNLKLVRVSAPNLVSLTVQELEELILENVPMLVELSLPWGFGEISGEKLCDAISCCNLQLEVLTLKVLQNPKKGIELCEFPEMPRLKKLVVGYRAMNEESVDLLPYLISAAPYIHEFVLNLHSSCISTLKSITRFPHKQIKVVKFHGYSGHKIRIDLVSYFLENFVNLEKLIIDPRTFFFREQIPRISSVSIQTARSRANEELAAEIPDRVELVII</sequence>
<feature type="domain" description="At1g61320/AtMIF1 LRR" evidence="1">
    <location>
        <begin position="97"/>
        <end position="340"/>
    </location>
</feature>
<dbReference type="AlphaFoldDB" id="A0A022QM46"/>
<evidence type="ECO:0000313" key="2">
    <source>
        <dbReference type="EMBL" id="EYU29777.1"/>
    </source>
</evidence>
<protein>
    <recommendedName>
        <fullName evidence="1">At1g61320/AtMIF1 LRR domain-containing protein</fullName>
    </recommendedName>
</protein>
<dbReference type="EMBL" id="KI631148">
    <property type="protein sequence ID" value="EYU29777.1"/>
    <property type="molecule type" value="Genomic_DNA"/>
</dbReference>
<dbReference type="Pfam" id="PF23622">
    <property type="entry name" value="LRR_At1g61320_AtMIF1"/>
    <property type="match status" value="1"/>
</dbReference>
<dbReference type="InterPro" id="IPR055357">
    <property type="entry name" value="LRR_At1g61320_AtMIF1"/>
</dbReference>
<name>A0A022QM46_ERYGU</name>
<dbReference type="SUPFAM" id="SSF52047">
    <property type="entry name" value="RNI-like"/>
    <property type="match status" value="1"/>
</dbReference>
<dbReference type="InterPro" id="IPR053772">
    <property type="entry name" value="At1g61320/At1g61330-like"/>
</dbReference>
<dbReference type="PANTHER" id="PTHR34145:SF68">
    <property type="entry name" value="FBD DOMAIN-CONTAINING PROTEIN"/>
    <property type="match status" value="1"/>
</dbReference>
<evidence type="ECO:0000259" key="1">
    <source>
        <dbReference type="Pfam" id="PF23622"/>
    </source>
</evidence>
<gene>
    <name evidence="2" type="ORF">MIMGU_mgv1a008457mg</name>
</gene>
<organism evidence="2 3">
    <name type="scientific">Erythranthe guttata</name>
    <name type="common">Yellow monkey flower</name>
    <name type="synonym">Mimulus guttatus</name>
    <dbReference type="NCBI Taxonomy" id="4155"/>
    <lineage>
        <taxon>Eukaryota</taxon>
        <taxon>Viridiplantae</taxon>
        <taxon>Streptophyta</taxon>
        <taxon>Embryophyta</taxon>
        <taxon>Tracheophyta</taxon>
        <taxon>Spermatophyta</taxon>
        <taxon>Magnoliopsida</taxon>
        <taxon>eudicotyledons</taxon>
        <taxon>Gunneridae</taxon>
        <taxon>Pentapetalae</taxon>
        <taxon>asterids</taxon>
        <taxon>lamiids</taxon>
        <taxon>Lamiales</taxon>
        <taxon>Phrymaceae</taxon>
        <taxon>Erythranthe</taxon>
    </lineage>
</organism>
<proteinExistence type="predicted"/>
<dbReference type="STRING" id="4155.A0A022QM46"/>
<accession>A0A022QM46</accession>